<evidence type="ECO:0000313" key="7">
    <source>
        <dbReference type="EMBL" id="SLM29341.1"/>
    </source>
</evidence>
<dbReference type="InterPro" id="IPR037185">
    <property type="entry name" value="EmrE-like"/>
</dbReference>
<protein>
    <submittedName>
        <fullName evidence="7">Putative permease of the drug/metabolite transporter superfamily</fullName>
    </submittedName>
</protein>
<keyword evidence="3 5" id="KW-1133">Transmembrane helix</keyword>
<reference evidence="7 8" key="1">
    <citation type="submission" date="2017-03" db="EMBL/GenBank/DDBJ databases">
        <authorList>
            <person name="Afonso C.L."/>
            <person name="Miller P.J."/>
            <person name="Scott M.A."/>
            <person name="Spackman E."/>
            <person name="Goraichik I."/>
            <person name="Dimitrov K.M."/>
            <person name="Suarez D.L."/>
            <person name="Swayne D.E."/>
        </authorList>
    </citation>
    <scope>NUCLEOTIDE SEQUENCE [LARGE SCALE GENOMIC DNA]</scope>
    <source>
        <strain evidence="7">PRJEB14757</strain>
    </source>
</reference>
<dbReference type="RefSeq" id="WP_080806254.1">
    <property type="nucleotide sequence ID" value="NZ_LT828553.1"/>
</dbReference>
<feature type="transmembrane region" description="Helical" evidence="5">
    <location>
        <begin position="256"/>
        <end position="275"/>
    </location>
</feature>
<dbReference type="PANTHER" id="PTHR22911:SF6">
    <property type="entry name" value="SOLUTE CARRIER FAMILY 35 MEMBER G1"/>
    <property type="match status" value="1"/>
</dbReference>
<feature type="domain" description="EamA" evidence="6">
    <location>
        <begin position="29"/>
        <end position="158"/>
    </location>
</feature>
<accession>A0A1W1HA38</accession>
<feature type="transmembrane region" description="Helical" evidence="5">
    <location>
        <begin position="166"/>
        <end position="186"/>
    </location>
</feature>
<keyword evidence="2 5" id="KW-0812">Transmembrane</keyword>
<feature type="transmembrane region" description="Helical" evidence="5">
    <location>
        <begin position="142"/>
        <end position="160"/>
    </location>
</feature>
<dbReference type="Proteomes" id="UP000191931">
    <property type="component" value="Unassembled WGS sequence"/>
</dbReference>
<feature type="transmembrane region" description="Helical" evidence="5">
    <location>
        <begin position="87"/>
        <end position="111"/>
    </location>
</feature>
<feature type="transmembrane region" description="Helical" evidence="5">
    <location>
        <begin position="227"/>
        <end position="244"/>
    </location>
</feature>
<feature type="domain" description="EamA" evidence="6">
    <location>
        <begin position="167"/>
        <end position="292"/>
    </location>
</feature>
<evidence type="ECO:0000256" key="5">
    <source>
        <dbReference type="SAM" id="Phobius"/>
    </source>
</evidence>
<feature type="transmembrane region" description="Helical" evidence="5">
    <location>
        <begin position="281"/>
        <end position="300"/>
    </location>
</feature>
<evidence type="ECO:0000256" key="3">
    <source>
        <dbReference type="ARBA" id="ARBA00022989"/>
    </source>
</evidence>
<evidence type="ECO:0000259" key="6">
    <source>
        <dbReference type="Pfam" id="PF00892"/>
    </source>
</evidence>
<evidence type="ECO:0000256" key="2">
    <source>
        <dbReference type="ARBA" id="ARBA00022692"/>
    </source>
</evidence>
<proteinExistence type="predicted"/>
<feature type="transmembrane region" description="Helical" evidence="5">
    <location>
        <begin position="117"/>
        <end position="135"/>
    </location>
</feature>
<evidence type="ECO:0000256" key="1">
    <source>
        <dbReference type="ARBA" id="ARBA00004141"/>
    </source>
</evidence>
<dbReference type="EMBL" id="FWEV01000086">
    <property type="protein sequence ID" value="SLM29341.1"/>
    <property type="molecule type" value="Genomic_DNA"/>
</dbReference>
<evidence type="ECO:0000256" key="4">
    <source>
        <dbReference type="ARBA" id="ARBA00023136"/>
    </source>
</evidence>
<dbReference type="AlphaFoldDB" id="A0A1W1HA38"/>
<dbReference type="GO" id="GO:0016020">
    <property type="term" value="C:membrane"/>
    <property type="evidence" value="ECO:0007669"/>
    <property type="project" value="UniProtKB-SubCell"/>
</dbReference>
<keyword evidence="8" id="KW-1185">Reference proteome</keyword>
<keyword evidence="4 5" id="KW-0472">Membrane</keyword>
<gene>
    <name evidence="7" type="ORF">MTBBW1_1760007</name>
</gene>
<dbReference type="OrthoDB" id="5416122at2"/>
<dbReference type="PANTHER" id="PTHR22911">
    <property type="entry name" value="ACYL-MALONYL CONDENSING ENZYME-RELATED"/>
    <property type="match status" value="1"/>
</dbReference>
<evidence type="ECO:0000313" key="8">
    <source>
        <dbReference type="Proteomes" id="UP000191931"/>
    </source>
</evidence>
<dbReference type="Pfam" id="PF00892">
    <property type="entry name" value="EamA"/>
    <property type="match status" value="2"/>
</dbReference>
<dbReference type="STRING" id="1246637.MTBBW1_1760007"/>
<feature type="transmembrane region" description="Helical" evidence="5">
    <location>
        <begin position="198"/>
        <end position="215"/>
    </location>
</feature>
<organism evidence="7 8">
    <name type="scientific">Desulfamplus magnetovallimortis</name>
    <dbReference type="NCBI Taxonomy" id="1246637"/>
    <lineage>
        <taxon>Bacteria</taxon>
        <taxon>Pseudomonadati</taxon>
        <taxon>Thermodesulfobacteriota</taxon>
        <taxon>Desulfobacteria</taxon>
        <taxon>Desulfobacterales</taxon>
        <taxon>Desulfobacteraceae</taxon>
        <taxon>Desulfamplus</taxon>
    </lineage>
</organism>
<feature type="transmembrane region" description="Helical" evidence="5">
    <location>
        <begin position="27"/>
        <end position="48"/>
    </location>
</feature>
<name>A0A1W1HA38_9BACT</name>
<dbReference type="SUPFAM" id="SSF103481">
    <property type="entry name" value="Multidrug resistance efflux transporter EmrE"/>
    <property type="match status" value="2"/>
</dbReference>
<comment type="subcellular location">
    <subcellularLocation>
        <location evidence="1">Membrane</location>
        <topology evidence="1">Multi-pass membrane protein</topology>
    </subcellularLocation>
</comment>
<feature type="transmembrane region" description="Helical" evidence="5">
    <location>
        <begin position="54"/>
        <end position="75"/>
    </location>
</feature>
<dbReference type="InterPro" id="IPR000620">
    <property type="entry name" value="EamA_dom"/>
</dbReference>
<sequence>MKLQQTTVDDSGAISEKNGIVSMDKNFAGPLFMLSAALLFTIMSILVKQMDPRYSVWHIGFFRFAGGAVILLALFGRHGNIYKGNNIPLLIIRGCTGSIAFIAAVTAIRILPISTGVVIFYSFPVFAAIFAAIIYREKIGIPQIICMLLVMTGIAVLFDFNLAGKLFGQCMALLAGAFAGLTVTLIRSLRENNGPAVIYLYFCTMGAVVTLPMFINSPVTPATPVEWVMIWGMILTSLTAQLLMNQGFFYCRGWEGGVYMSSETIFTSIAGIVFLKDPISWRFWFGSALILGCGIAMNWLKSRQ</sequence>